<comment type="caution">
    <text evidence="1">The sequence shown here is derived from an EMBL/GenBank/DDBJ whole genome shotgun (WGS) entry which is preliminary data.</text>
</comment>
<evidence type="ECO:0000313" key="1">
    <source>
        <dbReference type="EMBL" id="KAL3312425.1"/>
    </source>
</evidence>
<dbReference type="EMBL" id="JBJKFK010001705">
    <property type="protein sequence ID" value="KAL3312425.1"/>
    <property type="molecule type" value="Genomic_DNA"/>
</dbReference>
<dbReference type="AlphaFoldDB" id="A0ABD2PYC7"/>
<accession>A0ABD2PYC7</accession>
<protein>
    <recommendedName>
        <fullName evidence="3">Gag protein</fullName>
    </recommendedName>
</protein>
<dbReference type="Proteomes" id="UP001626550">
    <property type="component" value="Unassembled WGS sequence"/>
</dbReference>
<proteinExistence type="predicted"/>
<gene>
    <name evidence="1" type="ORF">Ciccas_008982</name>
</gene>
<organism evidence="1 2">
    <name type="scientific">Cichlidogyrus casuarinus</name>
    <dbReference type="NCBI Taxonomy" id="1844966"/>
    <lineage>
        <taxon>Eukaryota</taxon>
        <taxon>Metazoa</taxon>
        <taxon>Spiralia</taxon>
        <taxon>Lophotrochozoa</taxon>
        <taxon>Platyhelminthes</taxon>
        <taxon>Monogenea</taxon>
        <taxon>Monopisthocotylea</taxon>
        <taxon>Dactylogyridea</taxon>
        <taxon>Ancyrocephalidae</taxon>
        <taxon>Cichlidogyrus</taxon>
    </lineage>
</organism>
<evidence type="ECO:0008006" key="3">
    <source>
        <dbReference type="Google" id="ProtNLM"/>
    </source>
</evidence>
<reference evidence="1 2" key="1">
    <citation type="submission" date="2024-11" db="EMBL/GenBank/DDBJ databases">
        <title>Adaptive evolution of stress response genes in parasites aligns with host niche diversity.</title>
        <authorList>
            <person name="Hahn C."/>
            <person name="Resl P."/>
        </authorList>
    </citation>
    <scope>NUCLEOTIDE SEQUENCE [LARGE SCALE GENOMIC DNA]</scope>
    <source>
        <strain evidence="1">EGGRZ-B1_66</strain>
        <tissue evidence="1">Body</tissue>
    </source>
</reference>
<keyword evidence="2" id="KW-1185">Reference proteome</keyword>
<name>A0ABD2PYC7_9PLAT</name>
<evidence type="ECO:0000313" key="2">
    <source>
        <dbReference type="Proteomes" id="UP001626550"/>
    </source>
</evidence>
<sequence>MQHIFESERPIDTALLETLEQLYVVNVGVTLKDLESFRWDQAQTSLANVVRFEDLYARPTAIQHAIFKLMKTAPPQVYGILAQLIQQPEVSWATLKEAIGKAPEFGWPQSAQVLAVEASQPGPSDPPVVNRSAVNRRFERRRKHFEKQQVRDKNGHDNVCRYHRKFGLEARLCGLNGCNFPR</sequence>